<dbReference type="RefSeq" id="XP_003289368.1">
    <property type="nucleotide sequence ID" value="XM_003289320.1"/>
</dbReference>
<evidence type="ECO:0000313" key="2">
    <source>
        <dbReference type="EMBL" id="EGC34122.1"/>
    </source>
</evidence>
<sequence length="185" mass="21985">MLAPNSLVDSYYIDLCYENIGPKIEQFQNTLKSYKACGKSFKIGLKSFLLQYEDINTLIQFLECLSDENEIEILQLSQPKTITNQINNIFQYISNEKHLASVQKIVFTNSIPSYKDIDTFSFQPYHDFKFTEFNRTIQFSPTKAHFEYLEKKKYLFNNKDEENEESEEDEDEDVEFEDYEENFTN</sequence>
<proteinExistence type="predicted"/>
<dbReference type="EMBL" id="GL871111">
    <property type="protein sequence ID" value="EGC34122.1"/>
    <property type="molecule type" value="Genomic_DNA"/>
</dbReference>
<dbReference type="KEGG" id="dpp:DICPUDRAFT_94880"/>
<organism evidence="2 3">
    <name type="scientific">Dictyostelium purpureum</name>
    <name type="common">Slime mold</name>
    <dbReference type="NCBI Taxonomy" id="5786"/>
    <lineage>
        <taxon>Eukaryota</taxon>
        <taxon>Amoebozoa</taxon>
        <taxon>Evosea</taxon>
        <taxon>Eumycetozoa</taxon>
        <taxon>Dictyostelia</taxon>
        <taxon>Dictyosteliales</taxon>
        <taxon>Dictyosteliaceae</taxon>
        <taxon>Dictyostelium</taxon>
    </lineage>
</organism>
<protein>
    <submittedName>
        <fullName evidence="2">Expressed protein</fullName>
    </submittedName>
</protein>
<dbReference type="AlphaFoldDB" id="F0ZPM1"/>
<gene>
    <name evidence="2" type="ORF">DICPUDRAFT_94880</name>
</gene>
<dbReference type="GeneID" id="10502330"/>
<feature type="region of interest" description="Disordered" evidence="1">
    <location>
        <begin position="157"/>
        <end position="185"/>
    </location>
</feature>
<dbReference type="VEuPathDB" id="AmoebaDB:DICPUDRAFT_94880"/>
<keyword evidence="3" id="KW-1185">Reference proteome</keyword>
<dbReference type="InParanoid" id="F0ZPM1"/>
<reference evidence="3" key="1">
    <citation type="journal article" date="2011" name="Genome Biol.">
        <title>Comparative genomics of the social amoebae Dictyostelium discoideum and Dictyostelium purpureum.</title>
        <authorList>
            <consortium name="US DOE Joint Genome Institute (JGI-PGF)"/>
            <person name="Sucgang R."/>
            <person name="Kuo A."/>
            <person name="Tian X."/>
            <person name="Salerno W."/>
            <person name="Parikh A."/>
            <person name="Feasley C.L."/>
            <person name="Dalin E."/>
            <person name="Tu H."/>
            <person name="Huang E."/>
            <person name="Barry K."/>
            <person name="Lindquist E."/>
            <person name="Shapiro H."/>
            <person name="Bruce D."/>
            <person name="Schmutz J."/>
            <person name="Salamov A."/>
            <person name="Fey P."/>
            <person name="Gaudet P."/>
            <person name="Anjard C."/>
            <person name="Babu M.M."/>
            <person name="Basu S."/>
            <person name="Bushmanova Y."/>
            <person name="van der Wel H."/>
            <person name="Katoh-Kurasawa M."/>
            <person name="Dinh C."/>
            <person name="Coutinho P.M."/>
            <person name="Saito T."/>
            <person name="Elias M."/>
            <person name="Schaap P."/>
            <person name="Kay R.R."/>
            <person name="Henrissat B."/>
            <person name="Eichinger L."/>
            <person name="Rivero F."/>
            <person name="Putnam N.H."/>
            <person name="West C.M."/>
            <person name="Loomis W.F."/>
            <person name="Chisholm R.L."/>
            <person name="Shaulsky G."/>
            <person name="Strassmann J.E."/>
            <person name="Queller D.C."/>
            <person name="Kuspa A."/>
            <person name="Grigoriev I.V."/>
        </authorList>
    </citation>
    <scope>NUCLEOTIDE SEQUENCE [LARGE SCALE GENOMIC DNA]</scope>
    <source>
        <strain evidence="3">QSDP1</strain>
    </source>
</reference>
<evidence type="ECO:0000256" key="1">
    <source>
        <dbReference type="SAM" id="MobiDB-lite"/>
    </source>
</evidence>
<evidence type="ECO:0000313" key="3">
    <source>
        <dbReference type="Proteomes" id="UP000001064"/>
    </source>
</evidence>
<accession>F0ZPM1</accession>
<dbReference type="Proteomes" id="UP000001064">
    <property type="component" value="Unassembled WGS sequence"/>
</dbReference>
<name>F0ZPM1_DICPU</name>
<feature type="compositionally biased region" description="Acidic residues" evidence="1">
    <location>
        <begin position="161"/>
        <end position="185"/>
    </location>
</feature>